<dbReference type="EMBL" id="BSPV01000003">
    <property type="protein sequence ID" value="GLT13397.1"/>
    <property type="molecule type" value="Genomic_DNA"/>
</dbReference>
<dbReference type="Pfam" id="PF13439">
    <property type="entry name" value="Glyco_transf_4"/>
    <property type="match status" value="1"/>
</dbReference>
<comment type="caution">
    <text evidence="3">The sequence shown here is derived from an EMBL/GenBank/DDBJ whole genome shotgun (WGS) entry which is preliminary data.</text>
</comment>
<dbReference type="GO" id="GO:0016740">
    <property type="term" value="F:transferase activity"/>
    <property type="evidence" value="ECO:0007669"/>
    <property type="project" value="UniProtKB-KW"/>
</dbReference>
<dbReference type="Pfam" id="PF00534">
    <property type="entry name" value="Glycos_transf_1"/>
    <property type="match status" value="1"/>
</dbReference>
<dbReference type="InterPro" id="IPR050194">
    <property type="entry name" value="Glycosyltransferase_grp1"/>
</dbReference>
<accession>A0ABQ6EKH5</accession>
<keyword evidence="3" id="KW-0808">Transferase</keyword>
<feature type="domain" description="Glycosyl transferase family 1" evidence="1">
    <location>
        <begin position="229"/>
        <end position="381"/>
    </location>
</feature>
<sequence length="406" mass="45786">MAGDVMKVLFVNKFFFPHGGAETVFFQEREMVKTEGHQVMDFSMQHEKNLPSKQAEFFVENVDYHGKHSIFNSLKVAFNFIHNQYACDQIEKLIKQEKPDIVHFHNIYHQITPSVIKVAKDLGCKTVLTAHDYRSVCPNYGMLAAGKTVDLEKISGRYLSLFKYQWQDGSWPRSFLLSLETLFHRIKKTYESLDAFIAPSEFMKAMLLHQIPSANINIIPNGIDTSTTEIGEDGGYFLYCGRLIEEKGIETLAKAHQKLSADSPLKVLGTGPLFEHIEQQYKNVELLGFQTGETLLNLIKNAKAVIVPSEVNENCSMSVLEAMSYGKPVIGANIGGIPEQIIDGETGYLFEAGNADELANKMQLLADDESLVREMGQKARARLLEKYSLEKHKTDLMDLYTSLLAQ</sequence>
<protein>
    <submittedName>
        <fullName evidence="3">Glycosyl transferase</fullName>
    </submittedName>
</protein>
<dbReference type="Proteomes" id="UP001157156">
    <property type="component" value="Unassembled WGS sequence"/>
</dbReference>
<dbReference type="PANTHER" id="PTHR45947:SF13">
    <property type="entry name" value="TRANSFERASE"/>
    <property type="match status" value="1"/>
</dbReference>
<dbReference type="InterPro" id="IPR001296">
    <property type="entry name" value="Glyco_trans_1"/>
</dbReference>
<organism evidence="3 4">
    <name type="scientific">Vibrio algivorus</name>
    <dbReference type="NCBI Taxonomy" id="1667024"/>
    <lineage>
        <taxon>Bacteria</taxon>
        <taxon>Pseudomonadati</taxon>
        <taxon>Pseudomonadota</taxon>
        <taxon>Gammaproteobacteria</taxon>
        <taxon>Vibrionales</taxon>
        <taxon>Vibrionaceae</taxon>
        <taxon>Vibrio</taxon>
    </lineage>
</organism>
<gene>
    <name evidence="3" type="ORF">GCM10007931_03710</name>
</gene>
<feature type="domain" description="Glycosyltransferase subfamily 4-like N-terminal" evidence="2">
    <location>
        <begin position="19"/>
        <end position="226"/>
    </location>
</feature>
<evidence type="ECO:0000313" key="4">
    <source>
        <dbReference type="Proteomes" id="UP001157156"/>
    </source>
</evidence>
<reference evidence="4" key="1">
    <citation type="journal article" date="2019" name="Int. J. Syst. Evol. Microbiol.">
        <title>The Global Catalogue of Microorganisms (GCM) 10K type strain sequencing project: providing services to taxonomists for standard genome sequencing and annotation.</title>
        <authorList>
            <consortium name="The Broad Institute Genomics Platform"/>
            <consortium name="The Broad Institute Genome Sequencing Center for Infectious Disease"/>
            <person name="Wu L."/>
            <person name="Ma J."/>
        </authorList>
    </citation>
    <scope>NUCLEOTIDE SEQUENCE [LARGE SCALE GENOMIC DNA]</scope>
    <source>
        <strain evidence="4">NBRC 111146</strain>
    </source>
</reference>
<dbReference type="SUPFAM" id="SSF53756">
    <property type="entry name" value="UDP-Glycosyltransferase/glycogen phosphorylase"/>
    <property type="match status" value="1"/>
</dbReference>
<evidence type="ECO:0000259" key="2">
    <source>
        <dbReference type="Pfam" id="PF13439"/>
    </source>
</evidence>
<dbReference type="InterPro" id="IPR028098">
    <property type="entry name" value="Glyco_trans_4-like_N"/>
</dbReference>
<keyword evidence="4" id="KW-1185">Reference proteome</keyword>
<dbReference type="Gene3D" id="3.40.50.2000">
    <property type="entry name" value="Glycogen Phosphorylase B"/>
    <property type="match status" value="2"/>
</dbReference>
<dbReference type="PANTHER" id="PTHR45947">
    <property type="entry name" value="SULFOQUINOVOSYL TRANSFERASE SQD2"/>
    <property type="match status" value="1"/>
</dbReference>
<evidence type="ECO:0000259" key="1">
    <source>
        <dbReference type="Pfam" id="PF00534"/>
    </source>
</evidence>
<proteinExistence type="predicted"/>
<name>A0ABQ6EKH5_9VIBR</name>
<evidence type="ECO:0000313" key="3">
    <source>
        <dbReference type="EMBL" id="GLT13397.1"/>
    </source>
</evidence>
<dbReference type="CDD" id="cd03801">
    <property type="entry name" value="GT4_PimA-like"/>
    <property type="match status" value="1"/>
</dbReference>